<keyword evidence="3 6" id="KW-0479">Metal-binding</keyword>
<accession>A0A2Z2P4A0</accession>
<dbReference type="GO" id="GO:0020037">
    <property type="term" value="F:heme binding"/>
    <property type="evidence" value="ECO:0007669"/>
    <property type="project" value="InterPro"/>
</dbReference>
<evidence type="ECO:0000256" key="1">
    <source>
        <dbReference type="ARBA" id="ARBA00022448"/>
    </source>
</evidence>
<evidence type="ECO:0000256" key="6">
    <source>
        <dbReference type="PROSITE-ProRule" id="PRU00433"/>
    </source>
</evidence>
<evidence type="ECO:0000256" key="2">
    <source>
        <dbReference type="ARBA" id="ARBA00022617"/>
    </source>
</evidence>
<dbReference type="Proteomes" id="UP000250079">
    <property type="component" value="Chromosome"/>
</dbReference>
<evidence type="ECO:0000313" key="10">
    <source>
        <dbReference type="EMBL" id="ASJ76250.1"/>
    </source>
</evidence>
<dbReference type="InterPro" id="IPR036909">
    <property type="entry name" value="Cyt_c-like_dom_sf"/>
</dbReference>
<evidence type="ECO:0000256" key="7">
    <source>
        <dbReference type="SAM" id="MobiDB-lite"/>
    </source>
</evidence>
<protein>
    <submittedName>
        <fullName evidence="10">Cytochrome c5</fullName>
    </submittedName>
</protein>
<dbReference type="Gene3D" id="1.10.760.10">
    <property type="entry name" value="Cytochrome c-like domain"/>
    <property type="match status" value="2"/>
</dbReference>
<dbReference type="GO" id="GO:0005506">
    <property type="term" value="F:iron ion binding"/>
    <property type="evidence" value="ECO:0007669"/>
    <property type="project" value="InterPro"/>
</dbReference>
<keyword evidence="5 6" id="KW-0408">Iron</keyword>
<dbReference type="RefSeq" id="WP_088921049.1">
    <property type="nucleotide sequence ID" value="NZ_CP018632.1"/>
</dbReference>
<evidence type="ECO:0000259" key="9">
    <source>
        <dbReference type="PROSITE" id="PS51007"/>
    </source>
</evidence>
<evidence type="ECO:0000313" key="11">
    <source>
        <dbReference type="Proteomes" id="UP000250079"/>
    </source>
</evidence>
<keyword evidence="1" id="KW-0813">Transport</keyword>
<keyword evidence="8" id="KW-0812">Transmembrane</keyword>
<dbReference type="OrthoDB" id="9814708at2"/>
<dbReference type="AlphaFoldDB" id="A0A2Z2P4A0"/>
<feature type="region of interest" description="Disordered" evidence="7">
    <location>
        <begin position="164"/>
        <end position="217"/>
    </location>
</feature>
<keyword evidence="8" id="KW-0472">Membrane</keyword>
<dbReference type="PRINTS" id="PR00607">
    <property type="entry name" value="CYTCHROMECIE"/>
</dbReference>
<feature type="compositionally biased region" description="Low complexity" evidence="7">
    <location>
        <begin position="164"/>
        <end position="192"/>
    </location>
</feature>
<feature type="domain" description="Cytochrome c" evidence="9">
    <location>
        <begin position="229"/>
        <end position="307"/>
    </location>
</feature>
<dbReference type="InterPro" id="IPR009056">
    <property type="entry name" value="Cyt_c-like_dom"/>
</dbReference>
<dbReference type="InterPro" id="IPR002323">
    <property type="entry name" value="Cyt_CIE"/>
</dbReference>
<gene>
    <name evidence="10" type="ORF">IMCC3135_31005</name>
</gene>
<reference evidence="10 11" key="1">
    <citation type="submission" date="2016-12" db="EMBL/GenBank/DDBJ databases">
        <authorList>
            <person name="Song W.-J."/>
            <person name="Kurnit D.M."/>
        </authorList>
    </citation>
    <scope>NUCLEOTIDE SEQUENCE [LARGE SCALE GENOMIC DNA]</scope>
    <source>
        <strain evidence="10 11">IMCC3135</strain>
    </source>
</reference>
<dbReference type="PROSITE" id="PS51007">
    <property type="entry name" value="CYTC"/>
    <property type="match status" value="2"/>
</dbReference>
<feature type="domain" description="Cytochrome c" evidence="9">
    <location>
        <begin position="79"/>
        <end position="158"/>
    </location>
</feature>
<keyword evidence="8" id="KW-1133">Transmembrane helix</keyword>
<keyword evidence="11" id="KW-1185">Reference proteome</keyword>
<dbReference type="Pfam" id="PF13442">
    <property type="entry name" value="Cytochrome_CBB3"/>
    <property type="match status" value="2"/>
</dbReference>
<proteinExistence type="predicted"/>
<dbReference type="GO" id="GO:0009055">
    <property type="term" value="F:electron transfer activity"/>
    <property type="evidence" value="ECO:0007669"/>
    <property type="project" value="InterPro"/>
</dbReference>
<name>A0A2Z2P4A0_9GAMM</name>
<dbReference type="KEGG" id="gai:IMCC3135_31005"/>
<keyword evidence="2 6" id="KW-0349">Heme</keyword>
<dbReference type="EMBL" id="CP018632">
    <property type="protein sequence ID" value="ASJ76250.1"/>
    <property type="molecule type" value="Genomic_DNA"/>
</dbReference>
<organism evidence="10 11">
    <name type="scientific">Granulosicoccus antarcticus IMCC3135</name>
    <dbReference type="NCBI Taxonomy" id="1192854"/>
    <lineage>
        <taxon>Bacteria</taxon>
        <taxon>Pseudomonadati</taxon>
        <taxon>Pseudomonadota</taxon>
        <taxon>Gammaproteobacteria</taxon>
        <taxon>Chromatiales</taxon>
        <taxon>Granulosicoccaceae</taxon>
        <taxon>Granulosicoccus</taxon>
    </lineage>
</organism>
<feature type="transmembrane region" description="Helical" evidence="8">
    <location>
        <begin position="12"/>
        <end position="31"/>
    </location>
</feature>
<evidence type="ECO:0000256" key="4">
    <source>
        <dbReference type="ARBA" id="ARBA00022982"/>
    </source>
</evidence>
<dbReference type="PANTHER" id="PTHR40942">
    <property type="match status" value="1"/>
</dbReference>
<dbReference type="SUPFAM" id="SSF46626">
    <property type="entry name" value="Cytochrome c"/>
    <property type="match status" value="2"/>
</dbReference>
<evidence type="ECO:0000256" key="5">
    <source>
        <dbReference type="ARBA" id="ARBA00023004"/>
    </source>
</evidence>
<sequence length="307" mass="30606">MSGATDSGMVKTMGVVVGALAVLLVVIMAAARMLGSGPDDPDDPLKRNALMDRIGPVATVRISADDLPAGTEVADAADAAPKTGEELVAGACAACHLAGVAGAPKEGDEAAWSVRREAGLDALVASVINGKGNMPPKGGSSYSDDEIKRSVQFLAMFEVEEPVAAPEAAPAAEGDAAATEEAPAADAVATEAPAEEATTEEAPAASEEPASDEASSDAAALVVGQVPDGLTDDVKASVDAMCTTCHLAGVGGAPKVGDTAAWQERADKGLAALTSSVINGMGVMPPRGASTLTDEQIPVAIQYLMSK</sequence>
<dbReference type="PANTHER" id="PTHR40942:SF2">
    <property type="entry name" value="CYTOCHROME-RELATED"/>
    <property type="match status" value="1"/>
</dbReference>
<evidence type="ECO:0000256" key="3">
    <source>
        <dbReference type="ARBA" id="ARBA00022723"/>
    </source>
</evidence>
<evidence type="ECO:0000256" key="8">
    <source>
        <dbReference type="SAM" id="Phobius"/>
    </source>
</evidence>
<keyword evidence="4" id="KW-0249">Electron transport</keyword>